<accession>A0A545TI49</accession>
<organism evidence="2 3">
    <name type="scientific">Aliikangiella marina</name>
    <dbReference type="NCBI Taxonomy" id="1712262"/>
    <lineage>
        <taxon>Bacteria</taxon>
        <taxon>Pseudomonadati</taxon>
        <taxon>Pseudomonadota</taxon>
        <taxon>Gammaproteobacteria</taxon>
        <taxon>Oceanospirillales</taxon>
        <taxon>Pleioneaceae</taxon>
        <taxon>Aliikangiella</taxon>
    </lineage>
</organism>
<comment type="caution">
    <text evidence="2">The sequence shown here is derived from an EMBL/GenBank/DDBJ whole genome shotgun (WGS) entry which is preliminary data.</text>
</comment>
<proteinExistence type="predicted"/>
<name>A0A545TI49_9GAMM</name>
<keyword evidence="3" id="KW-1185">Reference proteome</keyword>
<dbReference type="Proteomes" id="UP000317839">
    <property type="component" value="Unassembled WGS sequence"/>
</dbReference>
<evidence type="ECO:0000256" key="1">
    <source>
        <dbReference type="SAM" id="MobiDB-lite"/>
    </source>
</evidence>
<dbReference type="OrthoDB" id="6402943at2"/>
<dbReference type="RefSeq" id="WP_142888270.1">
    <property type="nucleotide sequence ID" value="NZ_VIKR01000001.1"/>
</dbReference>
<dbReference type="AlphaFoldDB" id="A0A545TI49"/>
<sequence>MIDGKFDVVFRGQIVKSFDIDTVKANLVKLFKSSPEAIERLFSGAETPIRKGLDYSAAMKYQSALKNAGALALIKEVEAEQPKLQSANTGKASFGARDEASVPQAESQQAPQQPAVAAQTERSAPATEPAAKPPQQPSADSIDGELSMAEVGAQILPDKVYEKRDVDTSSLSLAAAGERILPEKAPEHHDAPNIDHLKITDDTTPISGERER</sequence>
<feature type="compositionally biased region" description="Basic and acidic residues" evidence="1">
    <location>
        <begin position="180"/>
        <end position="201"/>
    </location>
</feature>
<feature type="region of interest" description="Disordered" evidence="1">
    <location>
        <begin position="177"/>
        <end position="212"/>
    </location>
</feature>
<feature type="compositionally biased region" description="Low complexity" evidence="1">
    <location>
        <begin position="101"/>
        <end position="119"/>
    </location>
</feature>
<feature type="region of interest" description="Disordered" evidence="1">
    <location>
        <begin position="82"/>
        <end position="150"/>
    </location>
</feature>
<reference evidence="2 3" key="1">
    <citation type="submission" date="2019-06" db="EMBL/GenBank/DDBJ databases">
        <title>Draft genome of Aliikangiella marina GYP-15.</title>
        <authorList>
            <person name="Wang G."/>
        </authorList>
    </citation>
    <scope>NUCLEOTIDE SEQUENCE [LARGE SCALE GENOMIC DNA]</scope>
    <source>
        <strain evidence="2 3">GYP-15</strain>
    </source>
</reference>
<gene>
    <name evidence="2" type="ORF">FLL45_02860</name>
</gene>
<evidence type="ECO:0000313" key="2">
    <source>
        <dbReference type="EMBL" id="TQV76910.1"/>
    </source>
</evidence>
<protein>
    <submittedName>
        <fullName evidence="2">Uncharacterized protein</fullName>
    </submittedName>
</protein>
<evidence type="ECO:0000313" key="3">
    <source>
        <dbReference type="Proteomes" id="UP000317839"/>
    </source>
</evidence>
<dbReference type="EMBL" id="VIKR01000001">
    <property type="protein sequence ID" value="TQV76910.1"/>
    <property type="molecule type" value="Genomic_DNA"/>
</dbReference>